<dbReference type="InterPro" id="IPR042100">
    <property type="entry name" value="Bug_dom1"/>
</dbReference>
<evidence type="ECO:0000256" key="2">
    <source>
        <dbReference type="SAM" id="SignalP"/>
    </source>
</evidence>
<comment type="similarity">
    <text evidence="1">Belongs to the UPF0065 (bug) family.</text>
</comment>
<feature type="chain" id="PRO_5016604691" evidence="2">
    <location>
        <begin position="26"/>
        <end position="324"/>
    </location>
</feature>
<dbReference type="Gene3D" id="3.40.190.150">
    <property type="entry name" value="Bordetella uptake gene, domain 1"/>
    <property type="match status" value="1"/>
</dbReference>
<dbReference type="AlphaFoldDB" id="A0A367P956"/>
<name>A0A367P956_CUPNE</name>
<sequence>MMYIKRKLAILSTAAFWFISCNAGAQDQFPSRPIKLVVPNVPGGGSDVIARAVAQRLAPLLGQAVVVENRSGGAENIGIDFVAKSAGDGYTLLYASNSLTIKPSLYKGLPYNVENDLQPLGNVITDRMYIVAGMNAPFKTLAELQKYAKEHPGKLAYGTPGTGTPHHLAMELYKSTAGLDIVHVPYRGTGPGVTDLIGGSIPLLISTSSPVVGYVKTGKVRPIAIFDDKRSSSYRDVPAISETSPGVKVVIWQGFFVPKGVPTADSAKLTEALKAVANDAGFIKQMNELNITATWTPPDTVRSMVKAEIAQWARVVKEAGIQAE</sequence>
<gene>
    <name evidence="3" type="ORF">DDK22_33795</name>
</gene>
<dbReference type="InterPro" id="IPR005064">
    <property type="entry name" value="BUG"/>
</dbReference>
<evidence type="ECO:0000256" key="1">
    <source>
        <dbReference type="ARBA" id="ARBA00006987"/>
    </source>
</evidence>
<dbReference type="EMBL" id="QDHA01000113">
    <property type="protein sequence ID" value="RCJ04094.1"/>
    <property type="molecule type" value="Genomic_DNA"/>
</dbReference>
<proteinExistence type="inferred from homology"/>
<comment type="caution">
    <text evidence="3">The sequence shown here is derived from an EMBL/GenBank/DDBJ whole genome shotgun (WGS) entry which is preliminary data.</text>
</comment>
<accession>A0A367P956</accession>
<organism evidence="3 4">
    <name type="scientific">Cupriavidus necator</name>
    <name type="common">Alcaligenes eutrophus</name>
    <name type="synonym">Ralstonia eutropha</name>
    <dbReference type="NCBI Taxonomy" id="106590"/>
    <lineage>
        <taxon>Bacteria</taxon>
        <taxon>Pseudomonadati</taxon>
        <taxon>Pseudomonadota</taxon>
        <taxon>Betaproteobacteria</taxon>
        <taxon>Burkholderiales</taxon>
        <taxon>Burkholderiaceae</taxon>
        <taxon>Cupriavidus</taxon>
    </lineage>
</organism>
<dbReference type="Gene3D" id="3.40.190.10">
    <property type="entry name" value="Periplasmic binding protein-like II"/>
    <property type="match status" value="1"/>
</dbReference>
<evidence type="ECO:0000313" key="4">
    <source>
        <dbReference type="Proteomes" id="UP000253501"/>
    </source>
</evidence>
<feature type="signal peptide" evidence="2">
    <location>
        <begin position="1"/>
        <end position="25"/>
    </location>
</feature>
<dbReference type="SUPFAM" id="SSF53850">
    <property type="entry name" value="Periplasmic binding protein-like II"/>
    <property type="match status" value="1"/>
</dbReference>
<dbReference type="PIRSF" id="PIRSF017082">
    <property type="entry name" value="YflP"/>
    <property type="match status" value="1"/>
</dbReference>
<keyword evidence="2" id="KW-0732">Signal</keyword>
<dbReference type="RefSeq" id="WP_114135732.1">
    <property type="nucleotide sequence ID" value="NZ_CP068436.1"/>
</dbReference>
<dbReference type="PROSITE" id="PS51257">
    <property type="entry name" value="PROKAR_LIPOPROTEIN"/>
    <property type="match status" value="1"/>
</dbReference>
<reference evidence="3 4" key="1">
    <citation type="submission" date="2018-04" db="EMBL/GenBank/DDBJ databases">
        <title>Cupriavidus necator CR12 genome sequencing and assembly.</title>
        <authorList>
            <person name="Ben Fekih I."/>
            <person name="Mazhar H.S."/>
            <person name="Bello S.K."/>
            <person name="Rensing C."/>
        </authorList>
    </citation>
    <scope>NUCLEOTIDE SEQUENCE [LARGE SCALE GENOMIC DNA]</scope>
    <source>
        <strain evidence="3 4">CR12</strain>
    </source>
</reference>
<dbReference type="Proteomes" id="UP000253501">
    <property type="component" value="Unassembled WGS sequence"/>
</dbReference>
<dbReference type="Pfam" id="PF03401">
    <property type="entry name" value="TctC"/>
    <property type="match status" value="1"/>
</dbReference>
<evidence type="ECO:0000313" key="3">
    <source>
        <dbReference type="EMBL" id="RCJ04094.1"/>
    </source>
</evidence>
<dbReference type="CDD" id="cd13578">
    <property type="entry name" value="PBP2_Bug27"/>
    <property type="match status" value="1"/>
</dbReference>
<dbReference type="PANTHER" id="PTHR42928">
    <property type="entry name" value="TRICARBOXYLATE-BINDING PROTEIN"/>
    <property type="match status" value="1"/>
</dbReference>
<protein>
    <submittedName>
        <fullName evidence="3">Tripartite tricarboxylate transporter substrate binding protein</fullName>
    </submittedName>
</protein>
<dbReference type="PANTHER" id="PTHR42928:SF5">
    <property type="entry name" value="BLR1237 PROTEIN"/>
    <property type="match status" value="1"/>
</dbReference>